<keyword evidence="6 9" id="KW-0482">Metalloprotease</keyword>
<evidence type="ECO:0000256" key="8">
    <source>
        <dbReference type="PIRSR" id="PIRSR601577-1"/>
    </source>
</evidence>
<dbReference type="Gene3D" id="2.10.55.10">
    <property type="entry name" value="Leishmanolysin domain 3"/>
    <property type="match status" value="1"/>
</dbReference>
<dbReference type="OrthoDB" id="527990at2759"/>
<evidence type="ECO:0000256" key="3">
    <source>
        <dbReference type="ARBA" id="ARBA00022723"/>
    </source>
</evidence>
<dbReference type="GO" id="GO:0005737">
    <property type="term" value="C:cytoplasm"/>
    <property type="evidence" value="ECO:0007669"/>
    <property type="project" value="TreeGrafter"/>
</dbReference>
<feature type="chain" id="PRO_5023968044" description="Leishmanolysin-like peptidase" evidence="10">
    <location>
        <begin position="18"/>
        <end position="653"/>
    </location>
</feature>
<evidence type="ECO:0000256" key="1">
    <source>
        <dbReference type="ARBA" id="ARBA00005860"/>
    </source>
</evidence>
<dbReference type="GO" id="GO:0046872">
    <property type="term" value="F:metal ion binding"/>
    <property type="evidence" value="ECO:0007669"/>
    <property type="project" value="UniProtKB-KW"/>
</dbReference>
<dbReference type="GO" id="GO:0007155">
    <property type="term" value="P:cell adhesion"/>
    <property type="evidence" value="ECO:0007669"/>
    <property type="project" value="InterPro"/>
</dbReference>
<dbReference type="PANTHER" id="PTHR10942:SF0">
    <property type="entry name" value="LEISHMANOLYSIN-LIKE PEPTIDASE"/>
    <property type="match status" value="1"/>
</dbReference>
<dbReference type="GeneID" id="106165073"/>
<dbReference type="Gene3D" id="3.10.170.20">
    <property type="match status" value="1"/>
</dbReference>
<name>A0A1S3IL60_LINAN</name>
<evidence type="ECO:0000256" key="9">
    <source>
        <dbReference type="PIRSR" id="PIRSR601577-2"/>
    </source>
</evidence>
<keyword evidence="3 9" id="KW-0479">Metal-binding</keyword>
<keyword evidence="4 10" id="KW-0378">Hydrolase</keyword>
<dbReference type="PANTHER" id="PTHR10942">
    <property type="entry name" value="LEISHMANOLYSIN-LIKE PEPTIDASE"/>
    <property type="match status" value="1"/>
</dbReference>
<dbReference type="EC" id="3.4.24.-" evidence="10"/>
<dbReference type="GO" id="GO:0016020">
    <property type="term" value="C:membrane"/>
    <property type="evidence" value="ECO:0007669"/>
    <property type="project" value="InterPro"/>
</dbReference>
<proteinExistence type="inferred from homology"/>
<evidence type="ECO:0000256" key="6">
    <source>
        <dbReference type="ARBA" id="ARBA00023049"/>
    </source>
</evidence>
<feature type="binding site" evidence="9">
    <location>
        <position position="230"/>
    </location>
    <ligand>
        <name>Zn(2+)</name>
        <dbReference type="ChEBI" id="CHEBI:29105"/>
        <note>catalytic</note>
    </ligand>
</feature>
<dbReference type="Pfam" id="PF01457">
    <property type="entry name" value="Peptidase_M8"/>
    <property type="match status" value="1"/>
</dbReference>
<accession>A0A1S3IL60</accession>
<dbReference type="RefSeq" id="XP_013398621.1">
    <property type="nucleotide sequence ID" value="XM_013543167.1"/>
</dbReference>
<feature type="binding site" evidence="9">
    <location>
        <position position="234"/>
    </location>
    <ligand>
        <name>Zn(2+)</name>
        <dbReference type="ChEBI" id="CHEBI:29105"/>
        <note>catalytic</note>
    </ligand>
</feature>
<evidence type="ECO:0000313" key="11">
    <source>
        <dbReference type="Proteomes" id="UP000085678"/>
    </source>
</evidence>
<evidence type="ECO:0000256" key="5">
    <source>
        <dbReference type="ARBA" id="ARBA00022833"/>
    </source>
</evidence>
<evidence type="ECO:0000256" key="10">
    <source>
        <dbReference type="RuleBase" id="RU366077"/>
    </source>
</evidence>
<feature type="binding site" evidence="9">
    <location>
        <position position="338"/>
    </location>
    <ligand>
        <name>Zn(2+)</name>
        <dbReference type="ChEBI" id="CHEBI:29105"/>
        <note>catalytic</note>
    </ligand>
</feature>
<protein>
    <recommendedName>
        <fullName evidence="7 10">Leishmanolysin-like peptidase</fullName>
        <ecNumber evidence="10">3.4.24.-</ecNumber>
    </recommendedName>
</protein>
<evidence type="ECO:0000256" key="2">
    <source>
        <dbReference type="ARBA" id="ARBA00022670"/>
    </source>
</evidence>
<dbReference type="GO" id="GO:0006508">
    <property type="term" value="P:proteolysis"/>
    <property type="evidence" value="ECO:0007669"/>
    <property type="project" value="UniProtKB-KW"/>
</dbReference>
<keyword evidence="2 10" id="KW-0645">Protease</keyword>
<keyword evidence="11" id="KW-1185">Reference proteome</keyword>
<organism evidence="11 12">
    <name type="scientific">Lingula anatina</name>
    <name type="common">Brachiopod</name>
    <name type="synonym">Lingula unguis</name>
    <dbReference type="NCBI Taxonomy" id="7574"/>
    <lineage>
        <taxon>Eukaryota</taxon>
        <taxon>Metazoa</taxon>
        <taxon>Spiralia</taxon>
        <taxon>Lophotrochozoa</taxon>
        <taxon>Brachiopoda</taxon>
        <taxon>Linguliformea</taxon>
        <taxon>Lingulata</taxon>
        <taxon>Lingulida</taxon>
        <taxon>Linguloidea</taxon>
        <taxon>Lingulidae</taxon>
        <taxon>Lingula</taxon>
    </lineage>
</organism>
<feature type="signal peptide" evidence="10">
    <location>
        <begin position="1"/>
        <end position="17"/>
    </location>
</feature>
<evidence type="ECO:0000313" key="12">
    <source>
        <dbReference type="RefSeq" id="XP_013398621.1"/>
    </source>
</evidence>
<evidence type="ECO:0000256" key="4">
    <source>
        <dbReference type="ARBA" id="ARBA00022801"/>
    </source>
</evidence>
<dbReference type="SUPFAM" id="SSF55486">
    <property type="entry name" value="Metalloproteases ('zincins'), catalytic domain"/>
    <property type="match status" value="1"/>
</dbReference>
<keyword evidence="5 9" id="KW-0862">Zinc</keyword>
<comment type="cofactor">
    <cofactor evidence="9 10">
        <name>Zn(2+)</name>
        <dbReference type="ChEBI" id="CHEBI:29105"/>
    </cofactor>
    <text evidence="9 10">Binds 1 zinc ion per subunit.</text>
</comment>
<feature type="active site" evidence="8">
    <location>
        <position position="231"/>
    </location>
</feature>
<sequence length="653" mass="74252">MIFLKILLFSLSSVLHGGVTERVCNHYIPAQHEVLHDVSLEPLHLMKKRSINQRLRIREVFHSSVNRLPPDKLTLVKHRLLPAALSYWENTLVVRQTAGPIRLNRNCSQNDIIYRAGYYPPYCVHGCEQTTYCGHVPVPYDHLEACRIYQDGHYHETGYAGRGVLNADFVLYVSAVASSKCDPEVTVAYAAYCQLEGSMDRPVAGFINLCPYSISTKLHDMTEMVSTIKHEILHALGFSAGLFAMYRDKNGDPLTERDIFTGRPEMFNNELGVYQWSSKVVRTVSRRDWRVRGAVIQRHFYLMVTPKVTEEARRHFNCSTLEGAELENQGSIGTKLTHWEKRVFEHEAMTGTYTQNPKISRITLALMEDTGWYRVNYAMAEPLQWGKNLGCDFVKKSCMEWIKMRTEQKKSILPFCTKVKSTPLRTLCTTDRDAVALCNLKQYPKPIPFMYQYFSETNEDLPGTAAQYGGSVGLADYCPYVQEFVWRDRTDTIQRGSRCTLSSNTAEVHGNHFLETYGPNSKCFEHHGIWSLKRCNMPAPLKHFGSGCYKYSCNSTVGLVLDVHGKSYRCYKTGQILVVRVIFDGWLTEGSIVCPSCQEICQAKGVTCPPEYNPPYSSPVNLRMPCRGSLLHPRHVQVLPAVILLFVLLSSCI</sequence>
<reference evidence="12" key="1">
    <citation type="submission" date="2025-08" db="UniProtKB">
        <authorList>
            <consortium name="RefSeq"/>
        </authorList>
    </citation>
    <scope>IDENTIFICATION</scope>
    <source>
        <tissue evidence="12">Gonads</tissue>
    </source>
</reference>
<gene>
    <name evidence="12" type="primary">LOC106165073</name>
</gene>
<keyword evidence="10" id="KW-0732">Signal</keyword>
<dbReference type="InParanoid" id="A0A1S3IL60"/>
<dbReference type="InterPro" id="IPR001577">
    <property type="entry name" value="Peptidase_M8"/>
</dbReference>
<dbReference type="AlphaFoldDB" id="A0A1S3IL60"/>
<evidence type="ECO:0000256" key="7">
    <source>
        <dbReference type="ARBA" id="ARBA00039717"/>
    </source>
</evidence>
<dbReference type="FunCoup" id="A0A1S3IL60">
    <property type="interactions" value="1087"/>
</dbReference>
<dbReference type="Gene3D" id="3.90.132.10">
    <property type="entry name" value="Leishmanolysin , domain 2"/>
    <property type="match status" value="1"/>
</dbReference>
<comment type="similarity">
    <text evidence="1 10">Belongs to the peptidase M8 family.</text>
</comment>
<dbReference type="FunFam" id="3.90.132.10:FF:000001">
    <property type="entry name" value="leishmanolysin-like peptidase isoform X2"/>
    <property type="match status" value="1"/>
</dbReference>
<dbReference type="KEGG" id="lak:106165073"/>
<dbReference type="Proteomes" id="UP000085678">
    <property type="component" value="Unplaced"/>
</dbReference>
<dbReference type="STRING" id="7574.A0A1S3IL60"/>
<dbReference type="GO" id="GO:0004222">
    <property type="term" value="F:metalloendopeptidase activity"/>
    <property type="evidence" value="ECO:0007669"/>
    <property type="project" value="UniProtKB-UniRule"/>
</dbReference>